<proteinExistence type="predicted"/>
<organism evidence="1 2">
    <name type="scientific">Burkholderia contaminans</name>
    <dbReference type="NCBI Taxonomy" id="488447"/>
    <lineage>
        <taxon>Bacteria</taxon>
        <taxon>Pseudomonadati</taxon>
        <taxon>Pseudomonadota</taxon>
        <taxon>Betaproteobacteria</taxon>
        <taxon>Burkholderiales</taxon>
        <taxon>Burkholderiaceae</taxon>
        <taxon>Burkholderia</taxon>
        <taxon>Burkholderia cepacia complex</taxon>
    </lineage>
</organism>
<sequence>MRREVDIRFRKLPRKAVHFNGERERVVCNAQISLRIAAFASDSKRCAMQRRA</sequence>
<dbReference type="EMBL" id="JAUJQS010000021">
    <property type="protein sequence ID" value="MDN7567936.1"/>
    <property type="molecule type" value="Genomic_DNA"/>
</dbReference>
<accession>A0AAP4R6X0</accession>
<evidence type="ECO:0000313" key="1">
    <source>
        <dbReference type="EMBL" id="MDN7567936.1"/>
    </source>
</evidence>
<evidence type="ECO:0000313" key="2">
    <source>
        <dbReference type="Proteomes" id="UP001172109"/>
    </source>
</evidence>
<comment type="caution">
    <text evidence="1">The sequence shown here is derived from an EMBL/GenBank/DDBJ whole genome shotgun (WGS) entry which is preliminary data.</text>
</comment>
<dbReference type="RefSeq" id="WP_171026766.1">
    <property type="nucleotide sequence ID" value="NZ_CADEUY010000012.1"/>
</dbReference>
<protein>
    <submittedName>
        <fullName evidence="1">Uncharacterized protein</fullName>
    </submittedName>
</protein>
<dbReference type="Proteomes" id="UP001172109">
    <property type="component" value="Unassembled WGS sequence"/>
</dbReference>
<dbReference type="AlphaFoldDB" id="A0AAP4R6X0"/>
<name>A0AAP4R6X0_9BURK</name>
<gene>
    <name evidence="1" type="ORF">QZM56_25835</name>
</gene>
<reference evidence="1" key="1">
    <citation type="submission" date="2023-07" db="EMBL/GenBank/DDBJ databases">
        <title>A collection of bacterial strains from the Burkholderia cepacia Research Laboratory and Repository.</title>
        <authorList>
            <person name="Lipuma J."/>
            <person name="Spilker T."/>
            <person name="Caverly L."/>
        </authorList>
    </citation>
    <scope>NUCLEOTIDE SEQUENCE</scope>
    <source>
        <strain evidence="1">AU44979</strain>
    </source>
</reference>